<evidence type="ECO:0000259" key="8">
    <source>
        <dbReference type="PROSITE" id="PS51194"/>
    </source>
</evidence>
<feature type="compositionally biased region" description="Basic and acidic residues" evidence="6">
    <location>
        <begin position="656"/>
        <end position="666"/>
    </location>
</feature>
<evidence type="ECO:0000256" key="1">
    <source>
        <dbReference type="ARBA" id="ARBA00006517"/>
    </source>
</evidence>
<feature type="compositionally biased region" description="Low complexity" evidence="6">
    <location>
        <begin position="746"/>
        <end position="757"/>
    </location>
</feature>
<feature type="domain" description="Helicase ATP-binding" evidence="7">
    <location>
        <begin position="113"/>
        <end position="291"/>
    </location>
</feature>
<dbReference type="GO" id="GO:0003676">
    <property type="term" value="F:nucleic acid binding"/>
    <property type="evidence" value="ECO:0007669"/>
    <property type="project" value="InterPro"/>
</dbReference>
<keyword evidence="3" id="KW-0378">Hydrolase</keyword>
<feature type="compositionally biased region" description="Gly residues" evidence="6">
    <location>
        <begin position="643"/>
        <end position="655"/>
    </location>
</feature>
<dbReference type="PROSITE" id="PS51194">
    <property type="entry name" value="HELICASE_CTER"/>
    <property type="match status" value="1"/>
</dbReference>
<dbReference type="GO" id="GO:0016787">
    <property type="term" value="F:hydrolase activity"/>
    <property type="evidence" value="ECO:0007669"/>
    <property type="project" value="UniProtKB-KW"/>
</dbReference>
<accession>A0A9W6F5T5</accession>
<name>A0A9W6F5T5_9CHLO</name>
<feature type="compositionally biased region" description="Basic and acidic residues" evidence="6">
    <location>
        <begin position="784"/>
        <end position="794"/>
    </location>
</feature>
<evidence type="ECO:0000259" key="7">
    <source>
        <dbReference type="PROSITE" id="PS51192"/>
    </source>
</evidence>
<dbReference type="AlphaFoldDB" id="A0A9W6F5T5"/>
<sequence>MILTRFHQALAAGHRVGRTQRAVASVRPFCGVHFVAPRRVENRAISTDVDASFSSLLDDEDEFLEDEEGVVSEQEKEIDESLLIANLGLCAETMDALAARGIFGLFPVQAQVFEPIMSGRDVVCRAKTGSGKTLAFALPVVENLLEEDRSSRPRKGRSPRCVVLAPTRELANQVSREFESVCPNLKVDSFYGGVSIGPQMRSLERGVDVVVGTPGRIIDLLERGALRLDSIRYAVLDEADQMLDMGFEQDMERILGAIPEGKERQTLLFSATLPKWVKSVAKRYQNNPQTIDLVGEENTGKLADTIRLLVQQVDGSQKISALQGLLAMYGNTGNGGKAIIFVNTKAKADEVNTAVNEFAPCDALHGDIGQAQREKALGLFREGKYSCLVATDVAARGLDIPSVDLVVHFDVPQDNEAFLHRSGRTGRAGKQGTAVVLFTEREARSLGLILRATKVANAELVGAPDPADVMRTASRSVLGKLDKVDTGVVEFFVPAAERLLSSEQPSRVLAAALAALAGFRQVPQSRSLLTYEMGFVTLRLLTDRGITVDGIRSLGTALRQLTSAVPAPAQRSLGDVDRLIGRIRPVEGQPGEPEAGKSGQAFDVPTQMAELLLTHCAPVAAQRGWVLDKPKSIALEVDTLMGGRAGGSRAGGGGGRSDRWGGRSDSRGGGYGGRDAFRSRDGGSYGSRDGGAARSYDRGGSYDRSDRGGYGGGDRYGAGGGDRRMSRGGGYDRSAASGSSYDDWSKGGAAPGRSSRGASGGSRGGWSESSDAEGRQGGARKAGRPAEKGRRLDDPLSADSWGQW</sequence>
<dbReference type="CDD" id="cd18787">
    <property type="entry name" value="SF2_C_DEAD"/>
    <property type="match status" value="1"/>
</dbReference>
<organism evidence="9 10">
    <name type="scientific">Pleodorina starrii</name>
    <dbReference type="NCBI Taxonomy" id="330485"/>
    <lineage>
        <taxon>Eukaryota</taxon>
        <taxon>Viridiplantae</taxon>
        <taxon>Chlorophyta</taxon>
        <taxon>core chlorophytes</taxon>
        <taxon>Chlorophyceae</taxon>
        <taxon>CS clade</taxon>
        <taxon>Chlamydomonadales</taxon>
        <taxon>Volvocaceae</taxon>
        <taxon>Pleodorina</taxon>
    </lineage>
</organism>
<dbReference type="CDD" id="cd00268">
    <property type="entry name" value="DEADc"/>
    <property type="match status" value="1"/>
</dbReference>
<dbReference type="GO" id="GO:0005524">
    <property type="term" value="F:ATP binding"/>
    <property type="evidence" value="ECO:0007669"/>
    <property type="project" value="UniProtKB-KW"/>
</dbReference>
<dbReference type="InterPro" id="IPR011545">
    <property type="entry name" value="DEAD/DEAH_box_helicase_dom"/>
</dbReference>
<evidence type="ECO:0000256" key="2">
    <source>
        <dbReference type="ARBA" id="ARBA00022741"/>
    </source>
</evidence>
<dbReference type="GO" id="GO:0005829">
    <property type="term" value="C:cytosol"/>
    <property type="evidence" value="ECO:0007669"/>
    <property type="project" value="TreeGrafter"/>
</dbReference>
<keyword evidence="4" id="KW-0347">Helicase</keyword>
<evidence type="ECO:0000313" key="9">
    <source>
        <dbReference type="EMBL" id="GLC56731.1"/>
    </source>
</evidence>
<dbReference type="InterPro" id="IPR027417">
    <property type="entry name" value="P-loop_NTPase"/>
</dbReference>
<feature type="region of interest" description="Disordered" evidence="6">
    <location>
        <begin position="642"/>
        <end position="804"/>
    </location>
</feature>
<comment type="caution">
    <text evidence="9">The sequence shown here is derived from an EMBL/GenBank/DDBJ whole genome shotgun (WGS) entry which is preliminary data.</text>
</comment>
<dbReference type="SUPFAM" id="SSF52540">
    <property type="entry name" value="P-loop containing nucleoside triphosphate hydrolases"/>
    <property type="match status" value="1"/>
</dbReference>
<evidence type="ECO:0000256" key="4">
    <source>
        <dbReference type="ARBA" id="ARBA00022806"/>
    </source>
</evidence>
<dbReference type="OrthoDB" id="4255at2759"/>
<dbReference type="EMBL" id="BRXU01000016">
    <property type="protein sequence ID" value="GLC56731.1"/>
    <property type="molecule type" value="Genomic_DNA"/>
</dbReference>
<keyword evidence="5" id="KW-0067">ATP-binding</keyword>
<feature type="compositionally biased region" description="Basic and acidic residues" evidence="6">
    <location>
        <begin position="695"/>
        <end position="707"/>
    </location>
</feature>
<dbReference type="PANTHER" id="PTHR47959">
    <property type="entry name" value="ATP-DEPENDENT RNA HELICASE RHLE-RELATED"/>
    <property type="match status" value="1"/>
</dbReference>
<dbReference type="Pfam" id="PF00270">
    <property type="entry name" value="DEAD"/>
    <property type="match status" value="1"/>
</dbReference>
<dbReference type="InterPro" id="IPR001650">
    <property type="entry name" value="Helicase_C-like"/>
</dbReference>
<keyword evidence="10" id="KW-1185">Reference proteome</keyword>
<evidence type="ECO:0008006" key="11">
    <source>
        <dbReference type="Google" id="ProtNLM"/>
    </source>
</evidence>
<feature type="compositionally biased region" description="Gly residues" evidence="6">
    <location>
        <begin position="708"/>
        <end position="720"/>
    </location>
</feature>
<dbReference type="InterPro" id="IPR014001">
    <property type="entry name" value="Helicase_ATP-bd"/>
</dbReference>
<evidence type="ECO:0000256" key="5">
    <source>
        <dbReference type="ARBA" id="ARBA00022840"/>
    </source>
</evidence>
<feature type="domain" description="Helicase C-terminal" evidence="8">
    <location>
        <begin position="324"/>
        <end position="478"/>
    </location>
</feature>
<reference evidence="9 10" key="1">
    <citation type="journal article" date="2023" name="Commun. Biol.">
        <title>Reorganization of the ancestral sex-determining regions during the evolution of trioecy in Pleodorina starrii.</title>
        <authorList>
            <person name="Takahashi K."/>
            <person name="Suzuki S."/>
            <person name="Kawai-Toyooka H."/>
            <person name="Yamamoto K."/>
            <person name="Hamaji T."/>
            <person name="Ootsuki R."/>
            <person name="Yamaguchi H."/>
            <person name="Kawachi M."/>
            <person name="Higashiyama T."/>
            <person name="Nozaki H."/>
        </authorList>
    </citation>
    <scope>NUCLEOTIDE SEQUENCE [LARGE SCALE GENOMIC DNA]</scope>
    <source>
        <strain evidence="9 10">NIES-4479</strain>
    </source>
</reference>
<dbReference type="InterPro" id="IPR044742">
    <property type="entry name" value="DEAD/DEAH_RhlB"/>
</dbReference>
<dbReference type="Pfam" id="PF00271">
    <property type="entry name" value="Helicase_C"/>
    <property type="match status" value="1"/>
</dbReference>
<dbReference type="InterPro" id="IPR050079">
    <property type="entry name" value="DEAD_box_RNA_helicase"/>
</dbReference>
<dbReference type="PROSITE" id="PS51192">
    <property type="entry name" value="HELICASE_ATP_BIND_1"/>
    <property type="match status" value="1"/>
</dbReference>
<dbReference type="Proteomes" id="UP001165080">
    <property type="component" value="Unassembled WGS sequence"/>
</dbReference>
<protein>
    <recommendedName>
        <fullName evidence="11">RNA helicase</fullName>
    </recommendedName>
</protein>
<dbReference type="SMART" id="SM00487">
    <property type="entry name" value="DEXDc"/>
    <property type="match status" value="1"/>
</dbReference>
<gene>
    <name evidence="9" type="primary">PLEST007365</name>
    <name evidence="9" type="ORF">PLESTB_001139700</name>
</gene>
<dbReference type="Gene3D" id="3.40.50.300">
    <property type="entry name" value="P-loop containing nucleotide triphosphate hydrolases"/>
    <property type="match status" value="2"/>
</dbReference>
<evidence type="ECO:0000256" key="3">
    <source>
        <dbReference type="ARBA" id="ARBA00022801"/>
    </source>
</evidence>
<dbReference type="PANTHER" id="PTHR47959:SF1">
    <property type="entry name" value="ATP-DEPENDENT RNA HELICASE DBPA"/>
    <property type="match status" value="1"/>
</dbReference>
<evidence type="ECO:0000313" key="10">
    <source>
        <dbReference type="Proteomes" id="UP001165080"/>
    </source>
</evidence>
<keyword evidence="2" id="KW-0547">Nucleotide-binding</keyword>
<dbReference type="SMART" id="SM00490">
    <property type="entry name" value="HELICc"/>
    <property type="match status" value="1"/>
</dbReference>
<comment type="similarity">
    <text evidence="1">Belongs to the DEAD box helicase family. DDX21/DDX50 subfamily.</text>
</comment>
<dbReference type="Pfam" id="PF26142">
    <property type="entry name" value="DD_DDX21-DDX50"/>
    <property type="match status" value="1"/>
</dbReference>
<dbReference type="GO" id="GO:0003724">
    <property type="term" value="F:RNA helicase activity"/>
    <property type="evidence" value="ECO:0007669"/>
    <property type="project" value="TreeGrafter"/>
</dbReference>
<evidence type="ECO:0000256" key="6">
    <source>
        <dbReference type="SAM" id="MobiDB-lite"/>
    </source>
</evidence>
<proteinExistence type="inferred from homology"/>
<dbReference type="InterPro" id="IPR059027">
    <property type="entry name" value="DD_DDX21-DDX50"/>
</dbReference>